<accession>A0A0L0F6Z8</accession>
<organism evidence="2 3">
    <name type="scientific">Sphaeroforma arctica JP610</name>
    <dbReference type="NCBI Taxonomy" id="667725"/>
    <lineage>
        <taxon>Eukaryota</taxon>
        <taxon>Ichthyosporea</taxon>
        <taxon>Ichthyophonida</taxon>
        <taxon>Sphaeroforma</taxon>
    </lineage>
</organism>
<evidence type="ECO:0000313" key="3">
    <source>
        <dbReference type="Proteomes" id="UP000054560"/>
    </source>
</evidence>
<sequence length="195" mass="20899">MNMQPQPLFGLKSLWQILTSDGSLPKSLVVSAMENFLELLKCPQFMALRCTYLLRCVHTLKAHASSTSENYINSTSDTLALAKHTSMNHGHMLVTTTVCEALKRIIDECEWDESDVLTDGAGGASGLDVSQDTGPETTPSGLVGGGDAAEGLSAEAVEKERSAFRLLMRCSSQSEVLGVLQDAYNVVSEVVSGVE</sequence>
<protein>
    <submittedName>
        <fullName evidence="2">Uncharacterized protein</fullName>
    </submittedName>
</protein>
<evidence type="ECO:0000256" key="1">
    <source>
        <dbReference type="SAM" id="MobiDB-lite"/>
    </source>
</evidence>
<dbReference type="GeneID" id="25916029"/>
<feature type="non-terminal residue" evidence="2">
    <location>
        <position position="195"/>
    </location>
</feature>
<feature type="region of interest" description="Disordered" evidence="1">
    <location>
        <begin position="122"/>
        <end position="148"/>
    </location>
</feature>
<proteinExistence type="predicted"/>
<feature type="compositionally biased region" description="Polar residues" evidence="1">
    <location>
        <begin position="128"/>
        <end position="140"/>
    </location>
</feature>
<name>A0A0L0F6Z8_9EUKA</name>
<evidence type="ECO:0000313" key="2">
    <source>
        <dbReference type="EMBL" id="KNC71928.1"/>
    </source>
</evidence>
<dbReference type="EMBL" id="KQ247850">
    <property type="protein sequence ID" value="KNC71928.1"/>
    <property type="molecule type" value="Genomic_DNA"/>
</dbReference>
<gene>
    <name evidence="2" type="ORF">SARC_15525</name>
</gene>
<keyword evidence="3" id="KW-1185">Reference proteome</keyword>
<reference evidence="2 3" key="1">
    <citation type="submission" date="2011-02" db="EMBL/GenBank/DDBJ databases">
        <title>The Genome Sequence of Sphaeroforma arctica JP610.</title>
        <authorList>
            <consortium name="The Broad Institute Genome Sequencing Platform"/>
            <person name="Russ C."/>
            <person name="Cuomo C."/>
            <person name="Young S.K."/>
            <person name="Zeng Q."/>
            <person name="Gargeya S."/>
            <person name="Alvarado L."/>
            <person name="Berlin A."/>
            <person name="Chapman S.B."/>
            <person name="Chen Z."/>
            <person name="Freedman E."/>
            <person name="Gellesch M."/>
            <person name="Goldberg J."/>
            <person name="Griggs A."/>
            <person name="Gujja S."/>
            <person name="Heilman E."/>
            <person name="Heiman D."/>
            <person name="Howarth C."/>
            <person name="Mehta T."/>
            <person name="Neiman D."/>
            <person name="Pearson M."/>
            <person name="Roberts A."/>
            <person name="Saif S."/>
            <person name="Shea T."/>
            <person name="Shenoy N."/>
            <person name="Sisk P."/>
            <person name="Stolte C."/>
            <person name="Sykes S."/>
            <person name="White J."/>
            <person name="Yandava C."/>
            <person name="Burger G."/>
            <person name="Gray M.W."/>
            <person name="Holland P.W.H."/>
            <person name="King N."/>
            <person name="Lang F.B.F."/>
            <person name="Roger A.J."/>
            <person name="Ruiz-Trillo I."/>
            <person name="Haas B."/>
            <person name="Nusbaum C."/>
            <person name="Birren B."/>
        </authorList>
    </citation>
    <scope>NUCLEOTIDE SEQUENCE [LARGE SCALE GENOMIC DNA]</scope>
    <source>
        <strain evidence="2 3">JP610</strain>
    </source>
</reference>
<dbReference type="RefSeq" id="XP_014145830.1">
    <property type="nucleotide sequence ID" value="XM_014290355.1"/>
</dbReference>
<dbReference type="Proteomes" id="UP000054560">
    <property type="component" value="Unassembled WGS sequence"/>
</dbReference>
<dbReference type="AlphaFoldDB" id="A0A0L0F6Z8"/>